<name>A0ABS2VZV5_STRAS</name>
<dbReference type="RefSeq" id="WP_205386824.1">
    <property type="nucleotide sequence ID" value="NZ_JAFFZS010000045.1"/>
</dbReference>
<gene>
    <name evidence="1" type="ORF">JS756_32305</name>
</gene>
<keyword evidence="2" id="KW-1185">Reference proteome</keyword>
<sequence length="54" mass="5816">MPIRLSPGSRSAARSRSAITRSTIAPTVRQDVPITCAVALSEHSELSPWLSAPW</sequence>
<evidence type="ECO:0008006" key="3">
    <source>
        <dbReference type="Google" id="ProtNLM"/>
    </source>
</evidence>
<reference evidence="1 2" key="1">
    <citation type="submission" date="2021-02" db="EMBL/GenBank/DDBJ databases">
        <title>Whole genome sequencing of Streptomyces actuosus VRA1.</title>
        <authorList>
            <person name="Sen G."/>
            <person name="Sen A."/>
        </authorList>
    </citation>
    <scope>NUCLEOTIDE SEQUENCE [LARGE SCALE GENOMIC DNA]</scope>
    <source>
        <strain evidence="1 2">VRA1</strain>
    </source>
</reference>
<accession>A0ABS2VZV5</accession>
<proteinExistence type="predicted"/>
<protein>
    <recommendedName>
        <fullName evidence="3">Ig-like domain-containing protein</fullName>
    </recommendedName>
</protein>
<organism evidence="1 2">
    <name type="scientific">Streptomyces actuosus</name>
    <dbReference type="NCBI Taxonomy" id="1885"/>
    <lineage>
        <taxon>Bacteria</taxon>
        <taxon>Bacillati</taxon>
        <taxon>Actinomycetota</taxon>
        <taxon>Actinomycetes</taxon>
        <taxon>Kitasatosporales</taxon>
        <taxon>Streptomycetaceae</taxon>
        <taxon>Streptomyces</taxon>
    </lineage>
</organism>
<dbReference type="EMBL" id="JAFFZS010000045">
    <property type="protein sequence ID" value="MBN0048693.1"/>
    <property type="molecule type" value="Genomic_DNA"/>
</dbReference>
<comment type="caution">
    <text evidence="1">The sequence shown here is derived from an EMBL/GenBank/DDBJ whole genome shotgun (WGS) entry which is preliminary data.</text>
</comment>
<evidence type="ECO:0000313" key="1">
    <source>
        <dbReference type="EMBL" id="MBN0048693.1"/>
    </source>
</evidence>
<dbReference type="Proteomes" id="UP000788262">
    <property type="component" value="Unassembled WGS sequence"/>
</dbReference>
<evidence type="ECO:0000313" key="2">
    <source>
        <dbReference type="Proteomes" id="UP000788262"/>
    </source>
</evidence>